<dbReference type="InterPro" id="IPR046675">
    <property type="entry name" value="DUF6545"/>
</dbReference>
<dbReference type="OrthoDB" id="3675041at2"/>
<organism evidence="3 4">
    <name type="scientific">Solihabitans fulvus</name>
    <dbReference type="NCBI Taxonomy" id="1892852"/>
    <lineage>
        <taxon>Bacteria</taxon>
        <taxon>Bacillati</taxon>
        <taxon>Actinomycetota</taxon>
        <taxon>Actinomycetes</taxon>
        <taxon>Pseudonocardiales</taxon>
        <taxon>Pseudonocardiaceae</taxon>
        <taxon>Solihabitans</taxon>
    </lineage>
</organism>
<dbReference type="NCBIfam" id="NF042915">
    <property type="entry name" value="MAB_1171c_fam"/>
    <property type="match status" value="1"/>
</dbReference>
<comment type="caution">
    <text evidence="3">The sequence shown here is derived from an EMBL/GenBank/DDBJ whole genome shotgun (WGS) entry which is preliminary data.</text>
</comment>
<keyword evidence="1" id="KW-0812">Transmembrane</keyword>
<feature type="domain" description="DUF6545" evidence="2">
    <location>
        <begin position="232"/>
        <end position="357"/>
    </location>
</feature>
<name>A0A5B2WER3_9PSEU</name>
<dbReference type="InterPro" id="IPR050039">
    <property type="entry name" value="MAB_1171c-like"/>
</dbReference>
<evidence type="ECO:0000313" key="3">
    <source>
        <dbReference type="EMBL" id="KAA2249554.1"/>
    </source>
</evidence>
<reference evidence="3 4" key="1">
    <citation type="submission" date="2019-09" db="EMBL/GenBank/DDBJ databases">
        <title>Goodfellowia gen. nov., a new genus of the Pseudonocardineae related to Actinoalloteichus, containing Goodfellowia coeruleoviolacea gen. nov., comb. nov. gen. nov., comb. nov.</title>
        <authorList>
            <person name="Labeda D."/>
        </authorList>
    </citation>
    <scope>NUCLEOTIDE SEQUENCE [LARGE SCALE GENOMIC DNA]</scope>
    <source>
        <strain evidence="3 4">AN110305</strain>
    </source>
</reference>
<evidence type="ECO:0000259" key="2">
    <source>
        <dbReference type="Pfam" id="PF20182"/>
    </source>
</evidence>
<keyword evidence="4" id="KW-1185">Reference proteome</keyword>
<keyword evidence="1" id="KW-0472">Membrane</keyword>
<feature type="transmembrane region" description="Helical" evidence="1">
    <location>
        <begin position="83"/>
        <end position="102"/>
    </location>
</feature>
<evidence type="ECO:0000313" key="4">
    <source>
        <dbReference type="Proteomes" id="UP000323454"/>
    </source>
</evidence>
<feature type="transmembrane region" description="Helical" evidence="1">
    <location>
        <begin position="199"/>
        <end position="222"/>
    </location>
</feature>
<evidence type="ECO:0000256" key="1">
    <source>
        <dbReference type="SAM" id="Phobius"/>
    </source>
</evidence>
<sequence length="359" mass="39011">MLYLLARKPRDLRLRAVTVLVGSWALAYPFGVAATLGTAFVGIEPMVSRLVQHALLLVGAYCLISFFLFSVLDVQHARTRARWHALVLTVAIAVMTVATAVMPGDIRTAAAVLPAENTQGPVGVASIGLFYLTANSYLLYAFVTAQVLTRRYARVAEPRLRRGLRLASVGLVAIVFANATFVAANAIRWAGGTTPRPILVAGMILLLPGILLFLVGVSYPAAIMRVAALRVWWQHRCTYRQLGPLWTLLHAEFPEDALSRVPVRPLSDFISLRGVHRRYYRRAIECRDGLVQISPHVAQLQQNGRQGEALAALLKEAVLAHAAGEPVSRRATLVAAPSEAGLDADVHELVALSQALHTT</sequence>
<reference evidence="3 4" key="2">
    <citation type="submission" date="2019-09" db="EMBL/GenBank/DDBJ databases">
        <authorList>
            <person name="Jin C."/>
        </authorList>
    </citation>
    <scope>NUCLEOTIDE SEQUENCE [LARGE SCALE GENOMIC DNA]</scope>
    <source>
        <strain evidence="3 4">AN110305</strain>
    </source>
</reference>
<accession>A0A5B2WER3</accession>
<feature type="transmembrane region" description="Helical" evidence="1">
    <location>
        <begin position="164"/>
        <end position="187"/>
    </location>
</feature>
<dbReference type="Proteomes" id="UP000323454">
    <property type="component" value="Unassembled WGS sequence"/>
</dbReference>
<dbReference type="Pfam" id="PF20182">
    <property type="entry name" value="DUF6545"/>
    <property type="match status" value="1"/>
</dbReference>
<keyword evidence="1" id="KW-1133">Transmembrane helix</keyword>
<dbReference type="AlphaFoldDB" id="A0A5B2WER3"/>
<feature type="transmembrane region" description="Helical" evidence="1">
    <location>
        <begin position="122"/>
        <end position="143"/>
    </location>
</feature>
<proteinExistence type="predicted"/>
<feature type="transmembrane region" description="Helical" evidence="1">
    <location>
        <begin position="50"/>
        <end position="71"/>
    </location>
</feature>
<dbReference type="EMBL" id="VUOB01000094">
    <property type="protein sequence ID" value="KAA2249554.1"/>
    <property type="molecule type" value="Genomic_DNA"/>
</dbReference>
<protein>
    <recommendedName>
        <fullName evidence="2">DUF6545 domain-containing protein</fullName>
    </recommendedName>
</protein>
<gene>
    <name evidence="3" type="ORF">F0L68_39300</name>
</gene>